<evidence type="ECO:0008006" key="4">
    <source>
        <dbReference type="Google" id="ProtNLM"/>
    </source>
</evidence>
<evidence type="ECO:0000313" key="1">
    <source>
        <dbReference type="EMBL" id="ELT93521.1"/>
    </source>
</evidence>
<evidence type="ECO:0000313" key="2">
    <source>
        <dbReference type="EnsemblMetazoa" id="CapteP194124"/>
    </source>
</evidence>
<dbReference type="Gene3D" id="3.90.190.10">
    <property type="entry name" value="Protein tyrosine phosphatase superfamily"/>
    <property type="match status" value="1"/>
</dbReference>
<dbReference type="AlphaFoldDB" id="R7TPT0"/>
<dbReference type="EnsemblMetazoa" id="CapteT194124">
    <property type="protein sequence ID" value="CapteP194124"/>
    <property type="gene ID" value="CapteG194124"/>
</dbReference>
<dbReference type="STRING" id="283909.R7TPT0"/>
<dbReference type="GO" id="GO:0004721">
    <property type="term" value="F:phosphoprotein phosphatase activity"/>
    <property type="evidence" value="ECO:0007669"/>
    <property type="project" value="InterPro"/>
</dbReference>
<gene>
    <name evidence="1" type="ORF">CAPTEDRAFT_194124</name>
</gene>
<evidence type="ECO:0000313" key="3">
    <source>
        <dbReference type="Proteomes" id="UP000014760"/>
    </source>
</evidence>
<reference evidence="1 3" key="2">
    <citation type="journal article" date="2013" name="Nature">
        <title>Insights into bilaterian evolution from three spiralian genomes.</title>
        <authorList>
            <person name="Simakov O."/>
            <person name="Marletaz F."/>
            <person name="Cho S.J."/>
            <person name="Edsinger-Gonzales E."/>
            <person name="Havlak P."/>
            <person name="Hellsten U."/>
            <person name="Kuo D.H."/>
            <person name="Larsson T."/>
            <person name="Lv J."/>
            <person name="Arendt D."/>
            <person name="Savage R."/>
            <person name="Osoegawa K."/>
            <person name="de Jong P."/>
            <person name="Grimwood J."/>
            <person name="Chapman J.A."/>
            <person name="Shapiro H."/>
            <person name="Aerts A."/>
            <person name="Otillar R.P."/>
            <person name="Terry A.Y."/>
            <person name="Boore J.L."/>
            <person name="Grigoriev I.V."/>
            <person name="Lindberg D.R."/>
            <person name="Seaver E.C."/>
            <person name="Weisblat D.A."/>
            <person name="Putnam N.H."/>
            <person name="Rokhsar D.S."/>
        </authorList>
    </citation>
    <scope>NUCLEOTIDE SEQUENCE</scope>
    <source>
        <strain evidence="1 3">I ESC-2004</strain>
    </source>
</reference>
<dbReference type="Proteomes" id="UP000014760">
    <property type="component" value="Unassembled WGS sequence"/>
</dbReference>
<dbReference type="OrthoDB" id="9988524at2759"/>
<dbReference type="SUPFAM" id="SSF52799">
    <property type="entry name" value="(Phosphotyrosine protein) phosphatases II"/>
    <property type="match status" value="1"/>
</dbReference>
<protein>
    <recommendedName>
        <fullName evidence="4">Tyrosine specific protein phosphatases domain-containing protein</fullName>
    </recommendedName>
</protein>
<dbReference type="OMA" id="AFYCKAG"/>
<dbReference type="Pfam" id="PF13350">
    <property type="entry name" value="Y_phosphatase3"/>
    <property type="match status" value="2"/>
</dbReference>
<name>R7TPT0_CAPTE</name>
<keyword evidence="3" id="KW-1185">Reference proteome</keyword>
<proteinExistence type="predicted"/>
<dbReference type="PANTHER" id="PTHR31126:SF1">
    <property type="entry name" value="TYROSINE SPECIFIC PROTEIN PHOSPHATASES DOMAIN-CONTAINING PROTEIN"/>
    <property type="match status" value="1"/>
</dbReference>
<sequence>MEALKQHLPNFRGIPNTKVYRASRPDQLEGESLEAFMNLGIKSIIDLRSMREFPSAKGPKAVDDHFKLFSVNIEKANSVVRSSINKNGKVNSTEKFDLESYAGYSENDERTHSVFDMVSREYAAGVMSRASFGVKGFLYSLYAIDHVFQSSMFIKALVQYCINSRGLLGQYQDIIDYCGDKIRVVLQTMSCASQAPVLVNCTYGKDRTGIIMALVLAVLGKSPDFIADDYAKSAPELANRAEVQGYLQQMRFNDSFYKSDRETMVKLLEYVDEKYGSVEKYLEHIGFVDSWQRQLRVALLLDELADPQSEVSEIPQ</sequence>
<dbReference type="EMBL" id="AMQN01012707">
    <property type="status" value="NOT_ANNOTATED_CDS"/>
    <property type="molecule type" value="Genomic_DNA"/>
</dbReference>
<dbReference type="InterPro" id="IPR029021">
    <property type="entry name" value="Prot-tyrosine_phosphatase-like"/>
</dbReference>
<dbReference type="PANTHER" id="PTHR31126">
    <property type="entry name" value="TYROSINE-PROTEIN PHOSPHATASE"/>
    <property type="match status" value="1"/>
</dbReference>
<reference evidence="2" key="3">
    <citation type="submission" date="2015-06" db="UniProtKB">
        <authorList>
            <consortium name="EnsemblMetazoa"/>
        </authorList>
    </citation>
    <scope>IDENTIFICATION</scope>
</reference>
<reference evidence="3" key="1">
    <citation type="submission" date="2012-12" db="EMBL/GenBank/DDBJ databases">
        <authorList>
            <person name="Hellsten U."/>
            <person name="Grimwood J."/>
            <person name="Chapman J.A."/>
            <person name="Shapiro H."/>
            <person name="Aerts A."/>
            <person name="Otillar R.P."/>
            <person name="Terry A.Y."/>
            <person name="Boore J.L."/>
            <person name="Simakov O."/>
            <person name="Marletaz F."/>
            <person name="Cho S.-J."/>
            <person name="Edsinger-Gonzales E."/>
            <person name="Havlak P."/>
            <person name="Kuo D.-H."/>
            <person name="Larsson T."/>
            <person name="Lv J."/>
            <person name="Arendt D."/>
            <person name="Savage R."/>
            <person name="Osoegawa K."/>
            <person name="de Jong P."/>
            <person name="Lindberg D.R."/>
            <person name="Seaver E.C."/>
            <person name="Weisblat D.A."/>
            <person name="Putnam N.H."/>
            <person name="Grigoriev I.V."/>
            <person name="Rokhsar D.S."/>
        </authorList>
    </citation>
    <scope>NUCLEOTIDE SEQUENCE</scope>
    <source>
        <strain evidence="3">I ESC-2004</strain>
    </source>
</reference>
<accession>R7TPT0</accession>
<dbReference type="HOGENOM" id="CLU_057546_1_0_1"/>
<dbReference type="InterPro" id="IPR026893">
    <property type="entry name" value="Tyr/Ser_Pase_IphP-type"/>
</dbReference>
<dbReference type="EMBL" id="KB309702">
    <property type="protein sequence ID" value="ELT93521.1"/>
    <property type="molecule type" value="Genomic_DNA"/>
</dbReference>
<organism evidence="1">
    <name type="scientific">Capitella teleta</name>
    <name type="common">Polychaete worm</name>
    <dbReference type="NCBI Taxonomy" id="283909"/>
    <lineage>
        <taxon>Eukaryota</taxon>
        <taxon>Metazoa</taxon>
        <taxon>Spiralia</taxon>
        <taxon>Lophotrochozoa</taxon>
        <taxon>Annelida</taxon>
        <taxon>Polychaeta</taxon>
        <taxon>Sedentaria</taxon>
        <taxon>Scolecida</taxon>
        <taxon>Capitellidae</taxon>
        <taxon>Capitella</taxon>
    </lineage>
</organism>